<protein>
    <recommendedName>
        <fullName evidence="4">Secreted peptide</fullName>
    </recommendedName>
</protein>
<dbReference type="Gramene" id="TRITD3Av1G096810.1">
    <property type="protein sequence ID" value="TRITD3Av1G096810.1"/>
    <property type="gene ID" value="TRITD3Av1G096810"/>
</dbReference>
<keyword evidence="1" id="KW-0732">Signal</keyword>
<sequence length="88" mass="10196">MLIYVDAHLFLLCFRFACVDRDFINVASILLVNLPFPLRFVFPPFDSIFLFSCSSHRFYACILFTLSSLQRPCIWSLGADRLHVFGTL</sequence>
<evidence type="ECO:0008006" key="4">
    <source>
        <dbReference type="Google" id="ProtNLM"/>
    </source>
</evidence>
<evidence type="ECO:0000256" key="1">
    <source>
        <dbReference type="SAM" id="SignalP"/>
    </source>
</evidence>
<feature type="chain" id="PRO_5040319941" description="Secreted peptide" evidence="1">
    <location>
        <begin position="22"/>
        <end position="88"/>
    </location>
</feature>
<dbReference type="EMBL" id="LT934115">
    <property type="protein sequence ID" value="VAH60339.1"/>
    <property type="molecule type" value="Genomic_DNA"/>
</dbReference>
<evidence type="ECO:0000313" key="3">
    <source>
        <dbReference type="Proteomes" id="UP000324705"/>
    </source>
</evidence>
<accession>A0A9R0RL49</accession>
<evidence type="ECO:0000313" key="2">
    <source>
        <dbReference type="EMBL" id="VAH60339.1"/>
    </source>
</evidence>
<organism evidence="2 3">
    <name type="scientific">Triticum turgidum subsp. durum</name>
    <name type="common">Durum wheat</name>
    <name type="synonym">Triticum durum</name>
    <dbReference type="NCBI Taxonomy" id="4567"/>
    <lineage>
        <taxon>Eukaryota</taxon>
        <taxon>Viridiplantae</taxon>
        <taxon>Streptophyta</taxon>
        <taxon>Embryophyta</taxon>
        <taxon>Tracheophyta</taxon>
        <taxon>Spermatophyta</taxon>
        <taxon>Magnoliopsida</taxon>
        <taxon>Liliopsida</taxon>
        <taxon>Poales</taxon>
        <taxon>Poaceae</taxon>
        <taxon>BOP clade</taxon>
        <taxon>Pooideae</taxon>
        <taxon>Triticodae</taxon>
        <taxon>Triticeae</taxon>
        <taxon>Triticinae</taxon>
        <taxon>Triticum</taxon>
    </lineage>
</organism>
<gene>
    <name evidence="2" type="ORF">TRITD_3Av1G096810</name>
</gene>
<name>A0A9R0RL49_TRITD</name>
<dbReference type="Proteomes" id="UP000324705">
    <property type="component" value="Chromosome 3A"/>
</dbReference>
<reference evidence="2 3" key="1">
    <citation type="submission" date="2017-09" db="EMBL/GenBank/DDBJ databases">
        <authorList>
            <consortium name="International Durum Wheat Genome Sequencing Consortium (IDWGSC)"/>
            <person name="Milanesi L."/>
        </authorList>
    </citation>
    <scope>NUCLEOTIDE SEQUENCE [LARGE SCALE GENOMIC DNA]</scope>
    <source>
        <strain evidence="3">cv. Svevo</strain>
    </source>
</reference>
<feature type="signal peptide" evidence="1">
    <location>
        <begin position="1"/>
        <end position="21"/>
    </location>
</feature>
<keyword evidence="3" id="KW-1185">Reference proteome</keyword>
<dbReference type="AlphaFoldDB" id="A0A9R0RL49"/>
<proteinExistence type="predicted"/>